<gene>
    <name evidence="1" type="ORF">U5G49_002891</name>
</gene>
<name>A0ABZ0ZGR3_9HYPH</name>
<proteinExistence type="predicted"/>
<evidence type="ECO:0000313" key="2">
    <source>
        <dbReference type="Proteomes" id="UP001322785"/>
    </source>
</evidence>
<dbReference type="Proteomes" id="UP001322785">
    <property type="component" value="Chromosome"/>
</dbReference>
<keyword evidence="2" id="KW-1185">Reference proteome</keyword>
<dbReference type="EMBL" id="CP140635">
    <property type="protein sequence ID" value="WQN37752.1"/>
    <property type="molecule type" value="Genomic_DNA"/>
</dbReference>
<reference evidence="1 2" key="1">
    <citation type="submission" date="2023-12" db="EMBL/GenBank/DDBJ databases">
        <authorList>
            <person name="Menendez E."/>
            <person name="Kaur S."/>
            <person name="Flores-Felix J.D."/>
            <person name="diCenzo G.C."/>
            <person name="Peix A."/>
            <person name="Velazquez E."/>
        </authorList>
    </citation>
    <scope>NUCLEOTIDE SEQUENCE [LARGE SCALE GENOMIC DNA]</scope>
    <source>
        <strain evidence="1 2">CIP 108029</strain>
    </source>
</reference>
<protein>
    <submittedName>
        <fullName evidence="1">Uncharacterized protein</fullName>
    </submittedName>
</protein>
<evidence type="ECO:0000313" key="1">
    <source>
        <dbReference type="EMBL" id="WQN37752.1"/>
    </source>
</evidence>
<organism evidence="1 2">
    <name type="scientific">Rhizobium indigoferae</name>
    <dbReference type="NCBI Taxonomy" id="158891"/>
    <lineage>
        <taxon>Bacteria</taxon>
        <taxon>Pseudomonadati</taxon>
        <taxon>Pseudomonadota</taxon>
        <taxon>Alphaproteobacteria</taxon>
        <taxon>Hyphomicrobiales</taxon>
        <taxon>Rhizobiaceae</taxon>
        <taxon>Rhizobium/Agrobacterium group</taxon>
        <taxon>Rhizobium</taxon>
    </lineage>
</organism>
<accession>A0ABZ0ZGR3</accession>
<dbReference type="RefSeq" id="WP_193445515.1">
    <property type="nucleotide sequence ID" value="NZ_BSOQ01000025.1"/>
</dbReference>
<sequence>MRQSFDLSRVAALRCQARAEDDKALAEAANRHLSEGLPVEEIQQAIECTDWRYVLENCGDQIELSRLSDLKAWYFQLVDQIEENLEGILQVSEVQGSPKAMLRLLEAREALGRHCHEVHIDGLRVQRFLLPEDEPPAPVLDIQRVLARVGLTWDGGFEVEGAPGENAKLFTDACVLMGVRDVSYS</sequence>